<dbReference type="EMBL" id="CP021383">
    <property type="protein sequence ID" value="ARU50162.1"/>
    <property type="molecule type" value="Genomic_DNA"/>
</dbReference>
<evidence type="ECO:0000313" key="3">
    <source>
        <dbReference type="Proteomes" id="UP000196228"/>
    </source>
</evidence>
<evidence type="ECO:0008006" key="4">
    <source>
        <dbReference type="Google" id="ProtNLM"/>
    </source>
</evidence>
<protein>
    <recommendedName>
        <fullName evidence="4">Adenine methyltransferase</fullName>
    </recommendedName>
</protein>
<dbReference type="Proteomes" id="UP000196228">
    <property type="component" value="Chromosome"/>
</dbReference>
<dbReference type="AlphaFoldDB" id="A0A1Y0HPV4"/>
<dbReference type="Pfam" id="PF05869">
    <property type="entry name" value="Dam"/>
    <property type="match status" value="1"/>
</dbReference>
<dbReference type="EMBL" id="CP021383">
    <property type="protein sequence ID" value="ARU50138.1"/>
    <property type="molecule type" value="Genomic_DNA"/>
</dbReference>
<dbReference type="GO" id="GO:0003677">
    <property type="term" value="F:DNA binding"/>
    <property type="evidence" value="ECO:0007669"/>
    <property type="project" value="InterPro"/>
</dbReference>
<sequence>MTGLLLSGIAPQPPSTDERYTPRWLFDVLGEMFDLDPASPVNGGDCVPALVKYTVVDDGLTQPWHGFVWCNPPFSNATPWADRFMDHGYGLWLGPVANAAWFNELANVADRIWLMRDFAFTHPTHAGKRSSMPLALVALGDRAAAAIDRAGSRTGRAAGVVVTRATEAAS</sequence>
<reference evidence="2 3" key="1">
    <citation type="submission" date="2017-05" db="EMBL/GenBank/DDBJ databases">
        <authorList>
            <person name="Song R."/>
            <person name="Chenine A.L."/>
            <person name="Ruprecht R.M."/>
        </authorList>
    </citation>
    <scope>NUCLEOTIDE SEQUENCE [LARGE SCALE GENOMIC DNA]</scope>
    <source>
        <strain evidence="2 3">PSBB019</strain>
    </source>
</reference>
<gene>
    <name evidence="1" type="ORF">CBR64_00020</name>
    <name evidence="2" type="ORF">CBR64_00145</name>
</gene>
<dbReference type="OrthoDB" id="189843at2"/>
<dbReference type="GO" id="GO:0009007">
    <property type="term" value="F:site-specific DNA-methyltransferase (adenine-specific) activity"/>
    <property type="evidence" value="ECO:0007669"/>
    <property type="project" value="InterPro"/>
</dbReference>
<evidence type="ECO:0000313" key="2">
    <source>
        <dbReference type="EMBL" id="ARU50162.1"/>
    </source>
</evidence>
<evidence type="ECO:0000313" key="1">
    <source>
        <dbReference type="EMBL" id="ARU50138.1"/>
    </source>
</evidence>
<accession>A0A1Y0HPV4</accession>
<dbReference type="GO" id="GO:0009307">
    <property type="term" value="P:DNA restriction-modification system"/>
    <property type="evidence" value="ECO:0007669"/>
    <property type="project" value="InterPro"/>
</dbReference>
<dbReference type="RefSeq" id="WP_087469229.1">
    <property type="nucleotide sequence ID" value="NZ_CP021383.1"/>
</dbReference>
<proteinExistence type="predicted"/>
<dbReference type="KEGG" id="cceu:CBR64_00145"/>
<dbReference type="InterPro" id="IPR008593">
    <property type="entry name" value="Dam_MeTrfase"/>
</dbReference>
<dbReference type="KEGG" id="cceu:CBR64_00020"/>
<organism evidence="2 3">
    <name type="scientific">Cellulosimicrobium cellulans</name>
    <name type="common">Arthrobacter luteus</name>
    <dbReference type="NCBI Taxonomy" id="1710"/>
    <lineage>
        <taxon>Bacteria</taxon>
        <taxon>Bacillati</taxon>
        <taxon>Actinomycetota</taxon>
        <taxon>Actinomycetes</taxon>
        <taxon>Micrococcales</taxon>
        <taxon>Promicromonosporaceae</taxon>
        <taxon>Cellulosimicrobium</taxon>
    </lineage>
</organism>
<name>A0A1Y0HPV4_CELCE</name>